<comment type="caution">
    <text evidence="1">The sequence shown here is derived from an EMBL/GenBank/DDBJ whole genome shotgun (WGS) entry which is preliminary data.</text>
</comment>
<reference evidence="1" key="1">
    <citation type="journal article" date="2021" name="Nat. Commun.">
        <title>Genetic determinants of endophytism in the Arabidopsis root mycobiome.</title>
        <authorList>
            <person name="Mesny F."/>
            <person name="Miyauchi S."/>
            <person name="Thiergart T."/>
            <person name="Pickel B."/>
            <person name="Atanasova L."/>
            <person name="Karlsson M."/>
            <person name="Huettel B."/>
            <person name="Barry K.W."/>
            <person name="Haridas S."/>
            <person name="Chen C."/>
            <person name="Bauer D."/>
            <person name="Andreopoulos W."/>
            <person name="Pangilinan J."/>
            <person name="LaButti K."/>
            <person name="Riley R."/>
            <person name="Lipzen A."/>
            <person name="Clum A."/>
            <person name="Drula E."/>
            <person name="Henrissat B."/>
            <person name="Kohler A."/>
            <person name="Grigoriev I.V."/>
            <person name="Martin F.M."/>
            <person name="Hacquard S."/>
        </authorList>
    </citation>
    <scope>NUCLEOTIDE SEQUENCE</scope>
    <source>
        <strain evidence="1">MPI-SDFR-AT-0073</strain>
    </source>
</reference>
<dbReference type="EMBL" id="JAGPXC010000005">
    <property type="protein sequence ID" value="KAH6653478.1"/>
    <property type="molecule type" value="Genomic_DNA"/>
</dbReference>
<dbReference type="RefSeq" id="XP_045957755.1">
    <property type="nucleotide sequence ID" value="XM_046100268.1"/>
</dbReference>
<keyword evidence="2" id="KW-1185">Reference proteome</keyword>
<proteinExistence type="predicted"/>
<gene>
    <name evidence="1" type="ORF">BKA67DRAFT_537152</name>
</gene>
<dbReference type="AlphaFoldDB" id="A0A9P8ZXX8"/>
<protein>
    <submittedName>
        <fullName evidence="1">Uncharacterized protein</fullName>
    </submittedName>
</protein>
<organism evidence="1 2">
    <name type="scientific">Truncatella angustata</name>
    <dbReference type="NCBI Taxonomy" id="152316"/>
    <lineage>
        <taxon>Eukaryota</taxon>
        <taxon>Fungi</taxon>
        <taxon>Dikarya</taxon>
        <taxon>Ascomycota</taxon>
        <taxon>Pezizomycotina</taxon>
        <taxon>Sordariomycetes</taxon>
        <taxon>Xylariomycetidae</taxon>
        <taxon>Amphisphaeriales</taxon>
        <taxon>Sporocadaceae</taxon>
        <taxon>Truncatella</taxon>
    </lineage>
</organism>
<accession>A0A9P8ZXX8</accession>
<name>A0A9P8ZXX8_9PEZI</name>
<dbReference type="Proteomes" id="UP000758603">
    <property type="component" value="Unassembled WGS sequence"/>
</dbReference>
<evidence type="ECO:0000313" key="1">
    <source>
        <dbReference type="EMBL" id="KAH6653478.1"/>
    </source>
</evidence>
<dbReference type="GeneID" id="70129160"/>
<evidence type="ECO:0000313" key="2">
    <source>
        <dbReference type="Proteomes" id="UP000758603"/>
    </source>
</evidence>
<sequence>MQDELQQQLQAQLQESRMERVQHKKELSSLAESLVAKLHTTKEHAVEDIEKGIGMLKALMVTPQLAGALWPARASQPMGEVENHSPACLQQVTVRNRELQGLAEQLKHKASDFGRAMGVFCSVIFFDPRQGKMEAAVHMPVGQVLPGATELYLQLSQM</sequence>